<name>A0AAT9H9Q6_9ACTN</name>
<evidence type="ECO:0000256" key="1">
    <source>
        <dbReference type="SAM" id="MobiDB-lite"/>
    </source>
</evidence>
<organism evidence="2">
    <name type="scientific">Streptomyces haneummycinicus</name>
    <dbReference type="NCBI Taxonomy" id="3074435"/>
    <lineage>
        <taxon>Bacteria</taxon>
        <taxon>Bacillati</taxon>
        <taxon>Actinomycetota</taxon>
        <taxon>Actinomycetes</taxon>
        <taxon>Kitasatosporales</taxon>
        <taxon>Streptomycetaceae</taxon>
        <taxon>Streptomyces</taxon>
    </lineage>
</organism>
<feature type="compositionally biased region" description="Basic and acidic residues" evidence="1">
    <location>
        <begin position="64"/>
        <end position="89"/>
    </location>
</feature>
<feature type="region of interest" description="Disordered" evidence="1">
    <location>
        <begin position="63"/>
        <end position="98"/>
    </location>
</feature>
<sequence length="98" mass="10883">MLVAQPREFRALGAQPLLQLRPQPARLLEVGLEFGDPFLEAPFVARPRAREIGDMLARLGIPLPHDDGAHCRRDRGGRGQDTKRDRLCEHPGPQGADD</sequence>
<dbReference type="AlphaFoldDB" id="A0AAT9H9Q6"/>
<dbReference type="EMBL" id="AP035768">
    <property type="protein sequence ID" value="BFO14105.1"/>
    <property type="molecule type" value="Genomic_DNA"/>
</dbReference>
<evidence type="ECO:0000313" key="2">
    <source>
        <dbReference type="EMBL" id="BFO14105.1"/>
    </source>
</evidence>
<proteinExistence type="predicted"/>
<accession>A0AAT9H9Q6</accession>
<reference evidence="2" key="2">
    <citation type="submission" date="2024-07" db="EMBL/GenBank/DDBJ databases">
        <title>Streptomyces haneummycinica sp. nov., a new antibiotic-producing actinobacterium isolated from marine sediment.</title>
        <authorList>
            <person name="Uemura M."/>
            <person name="Hamada M."/>
            <person name="Hirano S."/>
            <person name="Kobayashi K."/>
            <person name="Ohshiro T."/>
            <person name="Kobayashi T."/>
            <person name="Terahara T."/>
        </authorList>
    </citation>
    <scope>NUCLEOTIDE SEQUENCE</scope>
    <source>
        <strain evidence="2">KM77-8</strain>
    </source>
</reference>
<gene>
    <name evidence="2" type="ORF">SHKM778_04930</name>
</gene>
<reference evidence="2" key="1">
    <citation type="submission" date="2024-06" db="EMBL/GenBank/DDBJ databases">
        <authorList>
            <consortium name="consrtm"/>
            <person name="Uemura M."/>
            <person name="Terahara T."/>
        </authorList>
    </citation>
    <scope>NUCLEOTIDE SEQUENCE</scope>
    <source>
        <strain evidence="2">KM77-8</strain>
    </source>
</reference>
<protein>
    <submittedName>
        <fullName evidence="2">Uncharacterized protein</fullName>
    </submittedName>
</protein>